<evidence type="ECO:0000256" key="1">
    <source>
        <dbReference type="ARBA" id="ARBA00008829"/>
    </source>
</evidence>
<dbReference type="PANTHER" id="PTHR43668:SF2">
    <property type="entry name" value="ALLANTOINASE"/>
    <property type="match status" value="1"/>
</dbReference>
<proteinExistence type="inferred from homology"/>
<dbReference type="Gene3D" id="2.30.40.10">
    <property type="entry name" value="Urease, subunit C, domain 1"/>
    <property type="match status" value="1"/>
</dbReference>
<sequence length="471" mass="50540">MNRAEIVLRNCLVYTPGGFFDGGVAISGGKITAMGGCAFLPPGEQEIDLHGTALLPGGVDTHVHVRDPGRRERGDFATESAAAAAGGITTILEMPISSPPQYTVDILENRSRCASERSSVDFGFYGAAGNRPEHIAELAERGVAAFKTYLFRPHAGREGEFEGTCAEGDGNLFEIFEAVAKTGKLCAVHAENDDLIRSFTRDVRAGGGRDLAAHGRARPPLAEVSAVAKVLAFARATGVRLGICHVSTPEAMELIGKEKAEGRAVYAETCPQYLFCDEESAAPLGPFAKFNPPIRKQADAEALWNYVRNGTVDYVGSDHGPFLLSEKEPGTEDIFAAPAGSTGFEERLPLFVTAVRERKLSLRRMVDLLSANAARIFGLYPQKGTISVGSDADLAAVNLHEPFFVRASRMKTAGKGIARLYEGRRLFGVVTMTMVRGGIVFSRDGTLPQASGRGRDLFYRSSSDEGSFQGR</sequence>
<dbReference type="EC" id="3.5.2.-" evidence="3"/>
<comment type="caution">
    <text evidence="3">The sequence shown here is derived from an EMBL/GenBank/DDBJ whole genome shotgun (WGS) entry which is preliminary data.</text>
</comment>
<evidence type="ECO:0000313" key="3">
    <source>
        <dbReference type="EMBL" id="MPM06709.1"/>
    </source>
</evidence>
<organism evidence="3">
    <name type="scientific">bioreactor metagenome</name>
    <dbReference type="NCBI Taxonomy" id="1076179"/>
    <lineage>
        <taxon>unclassified sequences</taxon>
        <taxon>metagenomes</taxon>
        <taxon>ecological metagenomes</taxon>
    </lineage>
</organism>
<dbReference type="FunFam" id="3.20.20.140:FF:000174">
    <property type="entry name" value="Dihydropyrimidinase-related protein 2"/>
    <property type="match status" value="1"/>
</dbReference>
<dbReference type="InterPro" id="IPR032466">
    <property type="entry name" value="Metal_Hydrolase"/>
</dbReference>
<dbReference type="InterPro" id="IPR011059">
    <property type="entry name" value="Metal-dep_hydrolase_composite"/>
</dbReference>
<dbReference type="InterPro" id="IPR050138">
    <property type="entry name" value="DHOase/Allantoinase_Hydrolase"/>
</dbReference>
<dbReference type="GO" id="GO:0006145">
    <property type="term" value="P:purine nucleobase catabolic process"/>
    <property type="evidence" value="ECO:0007669"/>
    <property type="project" value="TreeGrafter"/>
</dbReference>
<reference evidence="3" key="1">
    <citation type="submission" date="2019-08" db="EMBL/GenBank/DDBJ databases">
        <authorList>
            <person name="Kucharzyk K."/>
            <person name="Murdoch R.W."/>
            <person name="Higgins S."/>
            <person name="Loffler F."/>
        </authorList>
    </citation>
    <scope>NUCLEOTIDE SEQUENCE</scope>
</reference>
<protein>
    <submittedName>
        <fullName evidence="3">L-hydantoinase</fullName>
        <ecNumber evidence="3">3.5.2.-</ecNumber>
    </submittedName>
</protein>
<comment type="similarity">
    <text evidence="1">Belongs to the metallo-dependent hydrolases superfamily. Hydantoinase/dihydropyrimidinase family.</text>
</comment>
<keyword evidence="3" id="KW-0378">Hydrolase</keyword>
<dbReference type="EMBL" id="VSSQ01001255">
    <property type="protein sequence ID" value="MPM06709.1"/>
    <property type="molecule type" value="Genomic_DNA"/>
</dbReference>
<dbReference type="AlphaFoldDB" id="A0A644WSN2"/>
<dbReference type="GO" id="GO:0004038">
    <property type="term" value="F:allantoinase activity"/>
    <property type="evidence" value="ECO:0007669"/>
    <property type="project" value="TreeGrafter"/>
</dbReference>
<dbReference type="Pfam" id="PF01979">
    <property type="entry name" value="Amidohydro_1"/>
    <property type="match status" value="1"/>
</dbReference>
<feature type="domain" description="Amidohydrolase-related" evidence="2">
    <location>
        <begin position="54"/>
        <end position="439"/>
    </location>
</feature>
<dbReference type="PANTHER" id="PTHR43668">
    <property type="entry name" value="ALLANTOINASE"/>
    <property type="match status" value="1"/>
</dbReference>
<dbReference type="Gene3D" id="3.20.20.140">
    <property type="entry name" value="Metal-dependent hydrolases"/>
    <property type="match status" value="1"/>
</dbReference>
<gene>
    <name evidence="3" type="primary">lhyD_3</name>
    <name evidence="3" type="ORF">SDC9_53012</name>
</gene>
<accession>A0A644WSN2</accession>
<dbReference type="GO" id="GO:0005737">
    <property type="term" value="C:cytoplasm"/>
    <property type="evidence" value="ECO:0007669"/>
    <property type="project" value="TreeGrafter"/>
</dbReference>
<dbReference type="InterPro" id="IPR006680">
    <property type="entry name" value="Amidohydro-rel"/>
</dbReference>
<dbReference type="SUPFAM" id="SSF51556">
    <property type="entry name" value="Metallo-dependent hydrolases"/>
    <property type="match status" value="1"/>
</dbReference>
<evidence type="ECO:0000259" key="2">
    <source>
        <dbReference type="Pfam" id="PF01979"/>
    </source>
</evidence>
<dbReference type="SUPFAM" id="SSF51338">
    <property type="entry name" value="Composite domain of metallo-dependent hydrolases"/>
    <property type="match status" value="1"/>
</dbReference>
<name>A0A644WSN2_9ZZZZ</name>